<evidence type="ECO:0000313" key="2">
    <source>
        <dbReference type="Proteomes" id="UP000789920"/>
    </source>
</evidence>
<dbReference type="EMBL" id="CAJVQC010150785">
    <property type="protein sequence ID" value="CAG8846349.1"/>
    <property type="molecule type" value="Genomic_DNA"/>
</dbReference>
<sequence length="136" mass="15648">LPPKKQRLHKDKHIKSYMNIDESDQEDQESNSNIGTDNNNIIESRLTPPLPLNEEELSNEGLLANNEEFEELFYNQQISQKPGELQGISSEFEAATWLAKHPHVLDLAFEMYNAMSRTLENSQESLSKLKFSLSDR</sequence>
<organism evidence="1 2">
    <name type="scientific">Racocetra persica</name>
    <dbReference type="NCBI Taxonomy" id="160502"/>
    <lineage>
        <taxon>Eukaryota</taxon>
        <taxon>Fungi</taxon>
        <taxon>Fungi incertae sedis</taxon>
        <taxon>Mucoromycota</taxon>
        <taxon>Glomeromycotina</taxon>
        <taxon>Glomeromycetes</taxon>
        <taxon>Diversisporales</taxon>
        <taxon>Gigasporaceae</taxon>
        <taxon>Racocetra</taxon>
    </lineage>
</organism>
<feature type="non-terminal residue" evidence="1">
    <location>
        <position position="1"/>
    </location>
</feature>
<evidence type="ECO:0000313" key="1">
    <source>
        <dbReference type="EMBL" id="CAG8846349.1"/>
    </source>
</evidence>
<feature type="non-terminal residue" evidence="1">
    <location>
        <position position="136"/>
    </location>
</feature>
<protein>
    <submittedName>
        <fullName evidence="1">8060_t:CDS:1</fullName>
    </submittedName>
</protein>
<dbReference type="Proteomes" id="UP000789920">
    <property type="component" value="Unassembled WGS sequence"/>
</dbReference>
<gene>
    <name evidence="1" type="ORF">RPERSI_LOCUS34096</name>
</gene>
<accession>A0ACA9SQF1</accession>
<comment type="caution">
    <text evidence="1">The sequence shown here is derived from an EMBL/GenBank/DDBJ whole genome shotgun (WGS) entry which is preliminary data.</text>
</comment>
<name>A0ACA9SQF1_9GLOM</name>
<keyword evidence="2" id="KW-1185">Reference proteome</keyword>
<proteinExistence type="predicted"/>
<reference evidence="1" key="1">
    <citation type="submission" date="2021-06" db="EMBL/GenBank/DDBJ databases">
        <authorList>
            <person name="Kallberg Y."/>
            <person name="Tangrot J."/>
            <person name="Rosling A."/>
        </authorList>
    </citation>
    <scope>NUCLEOTIDE SEQUENCE</scope>
    <source>
        <strain evidence="1">MA461A</strain>
    </source>
</reference>